<dbReference type="Gene3D" id="3.30.420.10">
    <property type="entry name" value="Ribonuclease H-like superfamily/Ribonuclease H"/>
    <property type="match status" value="1"/>
</dbReference>
<dbReference type="GO" id="GO:0003676">
    <property type="term" value="F:nucleic acid binding"/>
    <property type="evidence" value="ECO:0007669"/>
    <property type="project" value="InterPro"/>
</dbReference>
<dbReference type="AlphaFoldDB" id="A0A1R3IGL3"/>
<sequence>MTGLDMTTEYQEEVQTLNRVFYEVQSRLLEAYKEQQKFRIYKPTLAAGKFSLWISETAPKDYDFIFNTIKNKNVQVDELDWTTCSRKSLPRLHAWEPIEGYTTMTIGNLMGEKECTGGLVIRDGVGNVGKYLSVLLSTNWKIHQAKLITILKGLHWSSAYLEKVEAEKKLRVKTDYWRIVRTLNSRDIENIMDNKTTNIYRAIFKVIDDKFDACEFSYIPKEMNQLANLLASNYQLPEKKRRRDRVSSKFEG</sequence>
<dbReference type="Proteomes" id="UP000188268">
    <property type="component" value="Unassembled WGS sequence"/>
</dbReference>
<dbReference type="InterPro" id="IPR036397">
    <property type="entry name" value="RNaseH_sf"/>
</dbReference>
<dbReference type="InterPro" id="IPR002156">
    <property type="entry name" value="RNaseH_domain"/>
</dbReference>
<dbReference type="GO" id="GO:0004523">
    <property type="term" value="F:RNA-DNA hybrid ribonuclease activity"/>
    <property type="evidence" value="ECO:0007669"/>
    <property type="project" value="InterPro"/>
</dbReference>
<accession>A0A1R3IGL3</accession>
<dbReference type="EMBL" id="AWWV01010096">
    <property type="protein sequence ID" value="OMO81736.1"/>
    <property type="molecule type" value="Genomic_DNA"/>
</dbReference>
<organism evidence="2 3">
    <name type="scientific">Corchorus capsularis</name>
    <name type="common">Jute</name>
    <dbReference type="NCBI Taxonomy" id="210143"/>
    <lineage>
        <taxon>Eukaryota</taxon>
        <taxon>Viridiplantae</taxon>
        <taxon>Streptophyta</taxon>
        <taxon>Embryophyta</taxon>
        <taxon>Tracheophyta</taxon>
        <taxon>Spermatophyta</taxon>
        <taxon>Magnoliopsida</taxon>
        <taxon>eudicotyledons</taxon>
        <taxon>Gunneridae</taxon>
        <taxon>Pentapetalae</taxon>
        <taxon>rosids</taxon>
        <taxon>malvids</taxon>
        <taxon>Malvales</taxon>
        <taxon>Malvaceae</taxon>
        <taxon>Grewioideae</taxon>
        <taxon>Apeibeae</taxon>
        <taxon>Corchorus</taxon>
    </lineage>
</organism>
<evidence type="ECO:0000259" key="1">
    <source>
        <dbReference type="Pfam" id="PF13456"/>
    </source>
</evidence>
<protein>
    <recommendedName>
        <fullName evidence="1">RNase H type-1 domain-containing protein</fullName>
    </recommendedName>
</protein>
<comment type="caution">
    <text evidence="2">The sequence shown here is derived from an EMBL/GenBank/DDBJ whole genome shotgun (WGS) entry which is preliminary data.</text>
</comment>
<evidence type="ECO:0000313" key="2">
    <source>
        <dbReference type="EMBL" id="OMO81736.1"/>
    </source>
</evidence>
<dbReference type="Pfam" id="PF13456">
    <property type="entry name" value="RVT_3"/>
    <property type="match status" value="1"/>
</dbReference>
<gene>
    <name evidence="2" type="ORF">CCACVL1_12258</name>
</gene>
<keyword evidence="3" id="KW-1185">Reference proteome</keyword>
<dbReference type="OrthoDB" id="10449016at2759"/>
<dbReference type="Gramene" id="OMO81736">
    <property type="protein sequence ID" value="OMO81736"/>
    <property type="gene ID" value="CCACVL1_12258"/>
</dbReference>
<proteinExistence type="predicted"/>
<reference evidence="2 3" key="1">
    <citation type="submission" date="2013-09" db="EMBL/GenBank/DDBJ databases">
        <title>Corchorus capsularis genome sequencing.</title>
        <authorList>
            <person name="Alam M."/>
            <person name="Haque M.S."/>
            <person name="Islam M.S."/>
            <person name="Emdad E.M."/>
            <person name="Islam M.M."/>
            <person name="Ahmed B."/>
            <person name="Halim A."/>
            <person name="Hossen Q.M.M."/>
            <person name="Hossain M.Z."/>
            <person name="Ahmed R."/>
            <person name="Khan M.M."/>
            <person name="Islam R."/>
            <person name="Rashid M.M."/>
            <person name="Khan S.A."/>
            <person name="Rahman M.S."/>
            <person name="Alam M."/>
        </authorList>
    </citation>
    <scope>NUCLEOTIDE SEQUENCE [LARGE SCALE GENOMIC DNA]</scope>
    <source>
        <strain evidence="3">cv. CVL-1</strain>
        <tissue evidence="2">Whole seedling</tissue>
    </source>
</reference>
<evidence type="ECO:0000313" key="3">
    <source>
        <dbReference type="Proteomes" id="UP000188268"/>
    </source>
</evidence>
<feature type="domain" description="RNase H type-1" evidence="1">
    <location>
        <begin position="115"/>
        <end position="232"/>
    </location>
</feature>
<name>A0A1R3IGL3_COCAP</name>